<feature type="transmembrane region" description="Helical" evidence="1">
    <location>
        <begin position="76"/>
        <end position="94"/>
    </location>
</feature>
<feature type="transmembrane region" description="Helical" evidence="1">
    <location>
        <begin position="6"/>
        <end position="29"/>
    </location>
</feature>
<dbReference type="Proteomes" id="UP000007721">
    <property type="component" value="Chromosome"/>
</dbReference>
<keyword evidence="1" id="KW-0472">Membrane</keyword>
<name>B9LZW8_GEODF</name>
<evidence type="ECO:0000313" key="2">
    <source>
        <dbReference type="EMBL" id="ACM18932.1"/>
    </source>
</evidence>
<dbReference type="OrthoDB" id="5398675at2"/>
<evidence type="ECO:0008006" key="4">
    <source>
        <dbReference type="Google" id="ProtNLM"/>
    </source>
</evidence>
<keyword evidence="1" id="KW-0812">Transmembrane</keyword>
<gene>
    <name evidence="2" type="ordered locus">Geob_0565</name>
</gene>
<sequence>MAIDPYLPHIFAFNILLTIIDATIGYHAAPILVRTAAADEEALESAAKTIRTMLALVVALYSFFSCLAYFRQKPLLLLIVTAVIVADIIAQIIVSRKMKNRGR</sequence>
<proteinExistence type="predicted"/>
<keyword evidence="1" id="KW-1133">Transmembrane helix</keyword>
<evidence type="ECO:0000313" key="3">
    <source>
        <dbReference type="Proteomes" id="UP000007721"/>
    </source>
</evidence>
<dbReference type="KEGG" id="geo:Geob_0565"/>
<dbReference type="STRING" id="316067.Geob_0565"/>
<keyword evidence="3" id="KW-1185">Reference proteome</keyword>
<evidence type="ECO:0000256" key="1">
    <source>
        <dbReference type="SAM" id="Phobius"/>
    </source>
</evidence>
<protein>
    <recommendedName>
        <fullName evidence="4">DUF5658 domain-containing protein</fullName>
    </recommendedName>
</protein>
<reference evidence="2 3" key="1">
    <citation type="submission" date="2009-01" db="EMBL/GenBank/DDBJ databases">
        <title>Complete sequence of Geobacter sp. FRC-32.</title>
        <authorList>
            <consortium name="US DOE Joint Genome Institute"/>
            <person name="Lucas S."/>
            <person name="Copeland A."/>
            <person name="Lapidus A."/>
            <person name="Glavina del Rio T."/>
            <person name="Dalin E."/>
            <person name="Tice H."/>
            <person name="Bruce D."/>
            <person name="Goodwin L."/>
            <person name="Pitluck S."/>
            <person name="Saunders E."/>
            <person name="Brettin T."/>
            <person name="Detter J.C."/>
            <person name="Han C."/>
            <person name="Larimer F."/>
            <person name="Land M."/>
            <person name="Hauser L."/>
            <person name="Kyrpides N."/>
            <person name="Ovchinnikova G."/>
            <person name="Kostka J."/>
            <person name="Richardson P."/>
        </authorList>
    </citation>
    <scope>NUCLEOTIDE SEQUENCE [LARGE SCALE GENOMIC DNA]</scope>
    <source>
        <strain evidence="3">DSM 22248 / JCM 15807 / FRC-32</strain>
    </source>
</reference>
<feature type="transmembrane region" description="Helical" evidence="1">
    <location>
        <begin position="50"/>
        <end position="70"/>
    </location>
</feature>
<dbReference type="AlphaFoldDB" id="B9LZW8"/>
<dbReference type="RefSeq" id="WP_012645661.1">
    <property type="nucleotide sequence ID" value="NC_011979.1"/>
</dbReference>
<accession>B9LZW8</accession>
<dbReference type="HOGENOM" id="CLU_2316285_0_0_7"/>
<dbReference type="EMBL" id="CP001390">
    <property type="protein sequence ID" value="ACM18932.1"/>
    <property type="molecule type" value="Genomic_DNA"/>
</dbReference>
<organism evidence="2 3">
    <name type="scientific">Geotalea daltonii (strain DSM 22248 / JCM 15807 / FRC-32)</name>
    <name type="common">Geobacter daltonii</name>
    <dbReference type="NCBI Taxonomy" id="316067"/>
    <lineage>
        <taxon>Bacteria</taxon>
        <taxon>Pseudomonadati</taxon>
        <taxon>Thermodesulfobacteriota</taxon>
        <taxon>Desulfuromonadia</taxon>
        <taxon>Geobacterales</taxon>
        <taxon>Geobacteraceae</taxon>
        <taxon>Geotalea</taxon>
    </lineage>
</organism>